<dbReference type="Proteomes" id="UP000184260">
    <property type="component" value="Unassembled WGS sequence"/>
</dbReference>
<comment type="function">
    <text evidence="5">Methylates the class 1 translation termination release factors RF1/PrfA and RF2/PrfB on the glutamine residue of the universally conserved GGQ motif.</text>
</comment>
<dbReference type="Pfam" id="PF05175">
    <property type="entry name" value="MTS"/>
    <property type="match status" value="1"/>
</dbReference>
<proteinExistence type="inferred from homology"/>
<name>A0A1M7EU26_9FLAO</name>
<comment type="similarity">
    <text evidence="5">Belongs to the protein N5-glutamine methyltransferase family. PrmC subfamily.</text>
</comment>
<dbReference type="InterPro" id="IPR007848">
    <property type="entry name" value="Small_mtfrase_dom"/>
</dbReference>
<evidence type="ECO:0000259" key="6">
    <source>
        <dbReference type="Pfam" id="PF05175"/>
    </source>
</evidence>
<dbReference type="PANTHER" id="PTHR18895">
    <property type="entry name" value="HEMK METHYLTRANSFERASE"/>
    <property type="match status" value="1"/>
</dbReference>
<dbReference type="InterPro" id="IPR040758">
    <property type="entry name" value="PrmC_N"/>
</dbReference>
<evidence type="ECO:0000313" key="9">
    <source>
        <dbReference type="Proteomes" id="UP000184260"/>
    </source>
</evidence>
<dbReference type="InterPro" id="IPR004556">
    <property type="entry name" value="HemK-like"/>
</dbReference>
<dbReference type="EC" id="2.1.1.297" evidence="5"/>
<evidence type="ECO:0000256" key="1">
    <source>
        <dbReference type="ARBA" id="ARBA00022603"/>
    </source>
</evidence>
<dbReference type="Pfam" id="PF17827">
    <property type="entry name" value="PrmC_N"/>
    <property type="match status" value="1"/>
</dbReference>
<protein>
    <recommendedName>
        <fullName evidence="5">Release factor glutamine methyltransferase</fullName>
        <shortName evidence="5">RF MTase</shortName>
        <ecNumber evidence="5">2.1.1.297</ecNumber>
    </recommendedName>
    <alternativeName>
        <fullName evidence="5">N5-glutamine methyltransferase PrmC</fullName>
    </alternativeName>
    <alternativeName>
        <fullName evidence="5">Protein-(glutamine-N5) MTase PrmC</fullName>
    </alternativeName>
    <alternativeName>
        <fullName evidence="5">Protein-glutamine N-methyltransferase PrmC</fullName>
    </alternativeName>
</protein>
<dbReference type="STRING" id="69322.SAMN05443669_101836"/>
<dbReference type="InterPro" id="IPR002052">
    <property type="entry name" value="DNA_methylase_N6_adenine_CS"/>
</dbReference>
<dbReference type="Gene3D" id="3.40.50.150">
    <property type="entry name" value="Vaccinia Virus protein VP39"/>
    <property type="match status" value="1"/>
</dbReference>
<dbReference type="SUPFAM" id="SSF53335">
    <property type="entry name" value="S-adenosyl-L-methionine-dependent methyltransferases"/>
    <property type="match status" value="1"/>
</dbReference>
<gene>
    <name evidence="5" type="primary">prmC</name>
    <name evidence="8" type="ORF">SAMN05443669_101836</name>
</gene>
<dbReference type="InterPro" id="IPR019874">
    <property type="entry name" value="RF_methyltr_PrmC"/>
</dbReference>
<dbReference type="GO" id="GO:0032259">
    <property type="term" value="P:methylation"/>
    <property type="evidence" value="ECO:0007669"/>
    <property type="project" value="UniProtKB-KW"/>
</dbReference>
<dbReference type="CDD" id="cd02440">
    <property type="entry name" value="AdoMet_MTases"/>
    <property type="match status" value="1"/>
</dbReference>
<feature type="binding site" evidence="5">
    <location>
        <position position="196"/>
    </location>
    <ligand>
        <name>S-adenosyl-L-methionine</name>
        <dbReference type="ChEBI" id="CHEBI:59789"/>
    </ligand>
</feature>
<organism evidence="8 9">
    <name type="scientific">Flavobacterium xanthum</name>
    <dbReference type="NCBI Taxonomy" id="69322"/>
    <lineage>
        <taxon>Bacteria</taxon>
        <taxon>Pseudomonadati</taxon>
        <taxon>Bacteroidota</taxon>
        <taxon>Flavobacteriia</taxon>
        <taxon>Flavobacteriales</taxon>
        <taxon>Flavobacteriaceae</taxon>
        <taxon>Flavobacterium</taxon>
    </lineage>
</organism>
<keyword evidence="3 5" id="KW-0949">S-adenosyl-L-methionine</keyword>
<dbReference type="PROSITE" id="PS00092">
    <property type="entry name" value="N6_MTASE"/>
    <property type="match status" value="1"/>
</dbReference>
<dbReference type="NCBIfam" id="TIGR03534">
    <property type="entry name" value="RF_mod_PrmC"/>
    <property type="match status" value="1"/>
</dbReference>
<dbReference type="Gene3D" id="1.10.8.10">
    <property type="entry name" value="DNA helicase RuvA subunit, C-terminal domain"/>
    <property type="match status" value="1"/>
</dbReference>
<evidence type="ECO:0000259" key="7">
    <source>
        <dbReference type="Pfam" id="PF17827"/>
    </source>
</evidence>
<dbReference type="InterPro" id="IPR029063">
    <property type="entry name" value="SAM-dependent_MTases_sf"/>
</dbReference>
<dbReference type="GO" id="GO:0102559">
    <property type="term" value="F:peptide chain release factor N(5)-glutamine methyltransferase activity"/>
    <property type="evidence" value="ECO:0007669"/>
    <property type="project" value="UniProtKB-EC"/>
</dbReference>
<feature type="domain" description="Methyltransferase small" evidence="6">
    <location>
        <begin position="116"/>
        <end position="210"/>
    </location>
</feature>
<reference evidence="9" key="1">
    <citation type="submission" date="2016-11" db="EMBL/GenBank/DDBJ databases">
        <authorList>
            <person name="Varghese N."/>
            <person name="Submissions S."/>
        </authorList>
    </citation>
    <scope>NUCLEOTIDE SEQUENCE [LARGE SCALE GENOMIC DNA]</scope>
    <source>
        <strain evidence="9">DSM 3661</strain>
    </source>
</reference>
<dbReference type="HAMAP" id="MF_02126">
    <property type="entry name" value="RF_methyltr_PrmC"/>
    <property type="match status" value="1"/>
</dbReference>
<dbReference type="EMBL" id="FRBU01000018">
    <property type="protein sequence ID" value="SHL95322.1"/>
    <property type="molecule type" value="Genomic_DNA"/>
</dbReference>
<dbReference type="GO" id="GO:0003676">
    <property type="term" value="F:nucleic acid binding"/>
    <property type="evidence" value="ECO:0007669"/>
    <property type="project" value="InterPro"/>
</dbReference>
<feature type="binding site" evidence="5">
    <location>
        <position position="147"/>
    </location>
    <ligand>
        <name>S-adenosyl-L-methionine</name>
        <dbReference type="ChEBI" id="CHEBI:59789"/>
    </ligand>
</feature>
<dbReference type="InterPro" id="IPR050320">
    <property type="entry name" value="N5-glutamine_MTase"/>
</dbReference>
<evidence type="ECO:0000256" key="4">
    <source>
        <dbReference type="ARBA" id="ARBA00048391"/>
    </source>
</evidence>
<keyword evidence="2 5" id="KW-0808">Transferase</keyword>
<dbReference type="RefSeq" id="WP_073353498.1">
    <property type="nucleotide sequence ID" value="NZ_FRBU01000018.1"/>
</dbReference>
<accession>A0A1M7EU26</accession>
<sequence length="290" mass="32996">MKIKEYRAHFIQELTPLYDAGEAESFFYLILEEKQQLKRIDLALHPDLVFSASEVAVWNSILAPLKQEIPIQYLLGKTSFYGLDFSVNEHVLIPRPETEELVDWMLSDHRKTQQSNNLKILDIGTGSGCIAISLAKNLPNATVFAIDVSEKALATAKKNAANNTVNVNFIHQNILEAVTLSAVEGINEQFDIIVSNPPYVRNLEKEEIKKNVLDNEPHLALFVEDDDALIFYKKIAELALENLTESGLLYFEINQYLGAAMINLLQQMHFKNIELRKDIYGNDRMIKCTR</sequence>
<evidence type="ECO:0000256" key="2">
    <source>
        <dbReference type="ARBA" id="ARBA00022679"/>
    </source>
</evidence>
<dbReference type="AlphaFoldDB" id="A0A1M7EU26"/>
<feature type="binding site" evidence="5">
    <location>
        <begin position="124"/>
        <end position="128"/>
    </location>
    <ligand>
        <name>S-adenosyl-L-methionine</name>
        <dbReference type="ChEBI" id="CHEBI:59789"/>
    </ligand>
</feature>
<keyword evidence="9" id="KW-1185">Reference proteome</keyword>
<feature type="domain" description="Release factor glutamine methyltransferase N-terminal" evidence="7">
    <location>
        <begin position="21"/>
        <end position="76"/>
    </location>
</feature>
<comment type="caution">
    <text evidence="5">Lacks conserved residue(s) required for the propagation of feature annotation.</text>
</comment>
<evidence type="ECO:0000313" key="8">
    <source>
        <dbReference type="EMBL" id="SHL95322.1"/>
    </source>
</evidence>
<dbReference type="OrthoDB" id="9800643at2"/>
<dbReference type="PANTHER" id="PTHR18895:SF74">
    <property type="entry name" value="MTRF1L RELEASE FACTOR GLUTAMINE METHYLTRANSFERASE"/>
    <property type="match status" value="1"/>
</dbReference>
<keyword evidence="1 5" id="KW-0489">Methyltransferase</keyword>
<comment type="catalytic activity">
    <reaction evidence="4 5">
        <text>L-glutaminyl-[peptide chain release factor] + S-adenosyl-L-methionine = N(5)-methyl-L-glutaminyl-[peptide chain release factor] + S-adenosyl-L-homocysteine + H(+)</text>
        <dbReference type="Rhea" id="RHEA:42896"/>
        <dbReference type="Rhea" id="RHEA-COMP:10271"/>
        <dbReference type="Rhea" id="RHEA-COMP:10272"/>
        <dbReference type="ChEBI" id="CHEBI:15378"/>
        <dbReference type="ChEBI" id="CHEBI:30011"/>
        <dbReference type="ChEBI" id="CHEBI:57856"/>
        <dbReference type="ChEBI" id="CHEBI:59789"/>
        <dbReference type="ChEBI" id="CHEBI:61891"/>
        <dbReference type="EC" id="2.1.1.297"/>
    </reaction>
</comment>
<feature type="binding site" evidence="5">
    <location>
        <begin position="196"/>
        <end position="199"/>
    </location>
    <ligand>
        <name>substrate</name>
    </ligand>
</feature>
<evidence type="ECO:0000256" key="3">
    <source>
        <dbReference type="ARBA" id="ARBA00022691"/>
    </source>
</evidence>
<evidence type="ECO:0000256" key="5">
    <source>
        <dbReference type="HAMAP-Rule" id="MF_02126"/>
    </source>
</evidence>
<dbReference type="NCBIfam" id="TIGR00536">
    <property type="entry name" value="hemK_fam"/>
    <property type="match status" value="1"/>
</dbReference>